<dbReference type="RefSeq" id="WP_053936997.1">
    <property type="nucleotide sequence ID" value="NZ_LAQT01000003.1"/>
</dbReference>
<comment type="catalytic activity">
    <reaction evidence="12">
        <text>all-trans-octaprenyl diphosphate + 4-hydroxybenzoate = 4-hydroxy-3-(all-trans-octaprenyl)benzoate + diphosphate</text>
        <dbReference type="Rhea" id="RHEA:27782"/>
        <dbReference type="ChEBI" id="CHEBI:1617"/>
        <dbReference type="ChEBI" id="CHEBI:17879"/>
        <dbReference type="ChEBI" id="CHEBI:33019"/>
        <dbReference type="ChEBI" id="CHEBI:57711"/>
        <dbReference type="EC" id="2.5.1.39"/>
    </reaction>
</comment>
<organism evidence="14 15">
    <name type="scientific">Amantichitinum ursilacus</name>
    <dbReference type="NCBI Taxonomy" id="857265"/>
    <lineage>
        <taxon>Bacteria</taxon>
        <taxon>Pseudomonadati</taxon>
        <taxon>Pseudomonadota</taxon>
        <taxon>Betaproteobacteria</taxon>
        <taxon>Neisseriales</taxon>
        <taxon>Chitinibacteraceae</taxon>
        <taxon>Amantichitinum</taxon>
    </lineage>
</organism>
<evidence type="ECO:0000256" key="7">
    <source>
        <dbReference type="ARBA" id="ARBA00022688"/>
    </source>
</evidence>
<dbReference type="UniPathway" id="UPA00232"/>
<keyword evidence="8 12" id="KW-0812">Transmembrane</keyword>
<feature type="transmembrane region" description="Helical" evidence="12">
    <location>
        <begin position="46"/>
        <end position="66"/>
    </location>
</feature>
<dbReference type="OrthoDB" id="9782418at2"/>
<name>A0A0N0GQ55_9NEIS</name>
<dbReference type="Gene3D" id="1.20.120.1780">
    <property type="entry name" value="UbiA prenyltransferase"/>
    <property type="match status" value="1"/>
</dbReference>
<gene>
    <name evidence="12 14" type="primary">ubiA</name>
    <name evidence="14" type="ORF">WG78_06685</name>
</gene>
<feature type="transmembrane region" description="Helical" evidence="12">
    <location>
        <begin position="87"/>
        <end position="111"/>
    </location>
</feature>
<comment type="pathway">
    <text evidence="12">Cofactor biosynthesis; ubiquinone biosynthesis.</text>
</comment>
<dbReference type="HAMAP" id="MF_01635">
    <property type="entry name" value="UbiA"/>
    <property type="match status" value="1"/>
</dbReference>
<dbReference type="PANTHER" id="PTHR11048">
    <property type="entry name" value="PRENYLTRANSFERASES"/>
    <property type="match status" value="1"/>
</dbReference>
<dbReference type="NCBIfam" id="TIGR01474">
    <property type="entry name" value="ubiA_proteo"/>
    <property type="match status" value="1"/>
</dbReference>
<dbReference type="InterPro" id="IPR030470">
    <property type="entry name" value="UbiA_prenylTrfase_CS"/>
</dbReference>
<comment type="subcellular location">
    <subcellularLocation>
        <location evidence="12">Cell inner membrane</location>
        <topology evidence="12">Multi-pass membrane protein</topology>
    </subcellularLocation>
    <subcellularLocation>
        <location evidence="2">Membrane</location>
        <topology evidence="2">Multi-pass membrane protein</topology>
    </subcellularLocation>
</comment>
<dbReference type="FunFam" id="1.10.357.140:FF:000002">
    <property type="entry name" value="4-hydroxybenzoate octaprenyltransferase"/>
    <property type="match status" value="1"/>
</dbReference>
<feature type="transmembrane region" description="Helical" evidence="12">
    <location>
        <begin position="237"/>
        <end position="258"/>
    </location>
</feature>
<evidence type="ECO:0000256" key="9">
    <source>
        <dbReference type="ARBA" id="ARBA00022842"/>
    </source>
</evidence>
<dbReference type="PROSITE" id="PS00943">
    <property type="entry name" value="UBIA"/>
    <property type="match status" value="1"/>
</dbReference>
<comment type="caution">
    <text evidence="14">The sequence shown here is derived from an EMBL/GenBank/DDBJ whole genome shotgun (WGS) entry which is preliminary data.</text>
</comment>
<dbReference type="InterPro" id="IPR000537">
    <property type="entry name" value="UbiA_prenyltransferase"/>
</dbReference>
<protein>
    <recommendedName>
        <fullName evidence="12 13">4-hydroxybenzoate octaprenyltransferase</fullName>
        <ecNumber evidence="12 13">2.5.1.39</ecNumber>
    </recommendedName>
    <alternativeName>
        <fullName evidence="12">4-HB polyprenyltransferase</fullName>
    </alternativeName>
</protein>
<evidence type="ECO:0000256" key="5">
    <source>
        <dbReference type="ARBA" id="ARBA00022519"/>
    </source>
</evidence>
<dbReference type="Proteomes" id="UP000037939">
    <property type="component" value="Unassembled WGS sequence"/>
</dbReference>
<feature type="transmembrane region" description="Helical" evidence="12">
    <location>
        <begin position="144"/>
        <end position="161"/>
    </location>
</feature>
<keyword evidence="15" id="KW-1185">Reference proteome</keyword>
<evidence type="ECO:0000256" key="8">
    <source>
        <dbReference type="ARBA" id="ARBA00022692"/>
    </source>
</evidence>
<comment type="function">
    <text evidence="12">Catalyzes the prenylation of para-hydroxybenzoate (PHB) with an all-trans polyprenyl group. Mediates the second step in the final reaction sequence of ubiquinone-8 (UQ-8) biosynthesis, which is the condensation of the polyisoprenoid side chain with PHB, generating the first membrane-bound Q intermediate 3-octaprenyl-4-hydroxybenzoate.</text>
</comment>
<feature type="transmembrane region" description="Helical" evidence="12">
    <location>
        <begin position="210"/>
        <end position="231"/>
    </location>
</feature>
<keyword evidence="10 12" id="KW-1133">Transmembrane helix</keyword>
<keyword evidence="9 12" id="KW-0460">Magnesium</keyword>
<reference evidence="14 15" key="1">
    <citation type="submission" date="2015-07" db="EMBL/GenBank/DDBJ databases">
        <title>Draft genome sequence of the Amantichitinum ursilacus IGB-41, a new chitin-degrading bacterium.</title>
        <authorList>
            <person name="Kirstahler P."/>
            <person name="Guenther M."/>
            <person name="Grumaz C."/>
            <person name="Rupp S."/>
            <person name="Zibek S."/>
            <person name="Sohn K."/>
        </authorList>
    </citation>
    <scope>NUCLEOTIDE SEQUENCE [LARGE SCALE GENOMIC DNA]</scope>
    <source>
        <strain evidence="14 15">IGB-41</strain>
    </source>
</reference>
<dbReference type="GO" id="GO:0005886">
    <property type="term" value="C:plasma membrane"/>
    <property type="evidence" value="ECO:0007669"/>
    <property type="project" value="UniProtKB-SubCell"/>
</dbReference>
<proteinExistence type="inferred from homology"/>
<evidence type="ECO:0000256" key="2">
    <source>
        <dbReference type="ARBA" id="ARBA00004141"/>
    </source>
</evidence>
<keyword evidence="11 12" id="KW-0472">Membrane</keyword>
<dbReference type="GO" id="GO:0008412">
    <property type="term" value="F:4-hydroxybenzoate polyprenyltransferase activity"/>
    <property type="evidence" value="ECO:0007669"/>
    <property type="project" value="UniProtKB-UniRule"/>
</dbReference>
<evidence type="ECO:0000313" key="14">
    <source>
        <dbReference type="EMBL" id="KPC54315.1"/>
    </source>
</evidence>
<keyword evidence="4 12" id="KW-1003">Cell membrane</keyword>
<evidence type="ECO:0000313" key="15">
    <source>
        <dbReference type="Proteomes" id="UP000037939"/>
    </source>
</evidence>
<evidence type="ECO:0000256" key="6">
    <source>
        <dbReference type="ARBA" id="ARBA00022679"/>
    </source>
</evidence>
<dbReference type="PATRIC" id="fig|857265.3.peg.1374"/>
<keyword evidence="6 12" id="KW-0808">Transferase</keyword>
<dbReference type="STRING" id="857265.WG78_06685"/>
<evidence type="ECO:0000256" key="11">
    <source>
        <dbReference type="ARBA" id="ARBA00023136"/>
    </source>
</evidence>
<evidence type="ECO:0000256" key="10">
    <source>
        <dbReference type="ARBA" id="ARBA00022989"/>
    </source>
</evidence>
<comment type="similarity">
    <text evidence="3 12">Belongs to the UbiA prenyltransferase family.</text>
</comment>
<dbReference type="AlphaFoldDB" id="A0A0N0GQ55"/>
<dbReference type="InterPro" id="IPR044878">
    <property type="entry name" value="UbiA_sf"/>
</dbReference>
<dbReference type="InterPro" id="IPR006370">
    <property type="entry name" value="HB_polyprenyltransferase-like"/>
</dbReference>
<dbReference type="EMBL" id="LAQT01000003">
    <property type="protein sequence ID" value="KPC54315.1"/>
    <property type="molecule type" value="Genomic_DNA"/>
</dbReference>
<dbReference type="PANTHER" id="PTHR11048:SF28">
    <property type="entry name" value="4-HYDROXYBENZOATE POLYPRENYLTRANSFERASE, MITOCHONDRIAL"/>
    <property type="match status" value="1"/>
</dbReference>
<comment type="cofactor">
    <cofactor evidence="1 12">
        <name>Mg(2+)</name>
        <dbReference type="ChEBI" id="CHEBI:18420"/>
    </cofactor>
</comment>
<dbReference type="FunFam" id="1.20.120.1780:FF:000001">
    <property type="entry name" value="4-hydroxybenzoate octaprenyltransferase"/>
    <property type="match status" value="1"/>
</dbReference>
<evidence type="ECO:0000256" key="3">
    <source>
        <dbReference type="ARBA" id="ARBA00005985"/>
    </source>
</evidence>
<sequence>MTLAAKPSRLTLYLKLTRMDKPIGSLLLLWPTLWGLWFAGAGHPDWRVVAIFVLGTILMRSAGCVINDYADRDFDGHVERTQNRPMAAGLVSPKEALWLATILALLAFLLVLPLNPLTRWMSIPAVFVAASYPFTKRFLAIPQAYLGIAFGFGIPMAYAALTNTLPPIAWILLIGNMFWSIAYDTAYAMTDREDDLKIGIKTSAITFGRFDVAAVMLCHFVFLAVMAWAGWTSGRGWIYAVALLGALALMLFQQFPLIKDRNPQRCFKAFLTNNRIGGVIFVGLLLDFWLRG</sequence>
<keyword evidence="7 12" id="KW-0831">Ubiquinone biosynthesis</keyword>
<accession>A0A0N0GQ55</accession>
<dbReference type="GO" id="GO:0006744">
    <property type="term" value="P:ubiquinone biosynthetic process"/>
    <property type="evidence" value="ECO:0007669"/>
    <property type="project" value="UniProtKB-UniRule"/>
</dbReference>
<evidence type="ECO:0000256" key="12">
    <source>
        <dbReference type="HAMAP-Rule" id="MF_01635"/>
    </source>
</evidence>
<dbReference type="Pfam" id="PF01040">
    <property type="entry name" value="UbiA"/>
    <property type="match status" value="1"/>
</dbReference>
<dbReference type="InterPro" id="IPR039653">
    <property type="entry name" value="Prenyltransferase"/>
</dbReference>
<evidence type="ECO:0000256" key="13">
    <source>
        <dbReference type="NCBIfam" id="TIGR01474"/>
    </source>
</evidence>
<evidence type="ECO:0000256" key="4">
    <source>
        <dbReference type="ARBA" id="ARBA00022475"/>
    </source>
</evidence>
<feature type="transmembrane region" description="Helical" evidence="12">
    <location>
        <begin position="167"/>
        <end position="189"/>
    </location>
</feature>
<dbReference type="EC" id="2.5.1.39" evidence="12 13"/>
<dbReference type="CDD" id="cd13959">
    <property type="entry name" value="PT_UbiA_COQ2"/>
    <property type="match status" value="1"/>
</dbReference>
<feature type="transmembrane region" description="Helical" evidence="12">
    <location>
        <begin position="270"/>
        <end position="290"/>
    </location>
</feature>
<feature type="transmembrane region" description="Helical" evidence="12">
    <location>
        <begin position="21"/>
        <end position="40"/>
    </location>
</feature>
<keyword evidence="5 12" id="KW-0997">Cell inner membrane</keyword>
<evidence type="ECO:0000256" key="1">
    <source>
        <dbReference type="ARBA" id="ARBA00001946"/>
    </source>
</evidence>
<dbReference type="Gene3D" id="1.10.357.140">
    <property type="entry name" value="UbiA prenyltransferase"/>
    <property type="match status" value="1"/>
</dbReference>